<dbReference type="EMBL" id="VIFM01000012">
    <property type="protein sequence ID" value="TQF17149.1"/>
    <property type="molecule type" value="Genomic_DNA"/>
</dbReference>
<dbReference type="SMART" id="SM00347">
    <property type="entry name" value="HTH_MARR"/>
    <property type="match status" value="1"/>
</dbReference>
<gene>
    <name evidence="2" type="ORF">FJV41_04915</name>
</gene>
<reference evidence="2 3" key="1">
    <citation type="submission" date="2019-06" db="EMBL/GenBank/DDBJ databases">
        <authorList>
            <person name="Livingstone P."/>
            <person name="Whitworth D."/>
        </authorList>
    </citation>
    <scope>NUCLEOTIDE SEQUENCE [LARGE SCALE GENOMIC DNA]</scope>
    <source>
        <strain evidence="2 3">AM401</strain>
    </source>
</reference>
<dbReference type="OrthoDB" id="32523at2"/>
<protein>
    <submittedName>
        <fullName evidence="2">MarR family transcriptional regulator</fullName>
    </submittedName>
</protein>
<dbReference type="InterPro" id="IPR039422">
    <property type="entry name" value="MarR/SlyA-like"/>
</dbReference>
<evidence type="ECO:0000313" key="2">
    <source>
        <dbReference type="EMBL" id="TQF17149.1"/>
    </source>
</evidence>
<dbReference type="AlphaFoldDB" id="A0A540X7K9"/>
<dbReference type="Pfam" id="PF01047">
    <property type="entry name" value="MarR"/>
    <property type="match status" value="1"/>
</dbReference>
<dbReference type="SUPFAM" id="SSF46785">
    <property type="entry name" value="Winged helix' DNA-binding domain"/>
    <property type="match status" value="1"/>
</dbReference>
<dbReference type="Proteomes" id="UP000315369">
    <property type="component" value="Unassembled WGS sequence"/>
</dbReference>
<dbReference type="PROSITE" id="PS50995">
    <property type="entry name" value="HTH_MARR_2"/>
    <property type="match status" value="1"/>
</dbReference>
<organism evidence="2 3">
    <name type="scientific">Myxococcus llanfairpwllgwyngyllgogerychwyrndrobwllllantysiliogogogochensis</name>
    <dbReference type="NCBI Taxonomy" id="2590453"/>
    <lineage>
        <taxon>Bacteria</taxon>
        <taxon>Pseudomonadati</taxon>
        <taxon>Myxococcota</taxon>
        <taxon>Myxococcia</taxon>
        <taxon>Myxococcales</taxon>
        <taxon>Cystobacterineae</taxon>
        <taxon>Myxococcaceae</taxon>
        <taxon>Myxococcus</taxon>
    </lineage>
</organism>
<dbReference type="PANTHER" id="PTHR33164">
    <property type="entry name" value="TRANSCRIPTIONAL REGULATOR, MARR FAMILY"/>
    <property type="match status" value="1"/>
</dbReference>
<comment type="caution">
    <text evidence="2">The sequence shown here is derived from an EMBL/GenBank/DDBJ whole genome shotgun (WGS) entry which is preliminary data.</text>
</comment>
<dbReference type="InterPro" id="IPR036388">
    <property type="entry name" value="WH-like_DNA-bd_sf"/>
</dbReference>
<keyword evidence="3" id="KW-1185">Reference proteome</keyword>
<accession>A0A540X7K9</accession>
<evidence type="ECO:0000259" key="1">
    <source>
        <dbReference type="PROSITE" id="PS50995"/>
    </source>
</evidence>
<dbReference type="PRINTS" id="PR00598">
    <property type="entry name" value="HTHMARR"/>
</dbReference>
<name>A0A540X7K9_9BACT</name>
<dbReference type="PANTHER" id="PTHR33164:SF43">
    <property type="entry name" value="HTH-TYPE TRANSCRIPTIONAL REPRESSOR YETL"/>
    <property type="match status" value="1"/>
</dbReference>
<dbReference type="InterPro" id="IPR036390">
    <property type="entry name" value="WH_DNA-bd_sf"/>
</dbReference>
<feature type="domain" description="HTH marR-type" evidence="1">
    <location>
        <begin position="1"/>
        <end position="132"/>
    </location>
</feature>
<dbReference type="Gene3D" id="1.10.10.10">
    <property type="entry name" value="Winged helix-like DNA-binding domain superfamily/Winged helix DNA-binding domain"/>
    <property type="match status" value="1"/>
</dbReference>
<dbReference type="GO" id="GO:0003700">
    <property type="term" value="F:DNA-binding transcription factor activity"/>
    <property type="evidence" value="ECO:0007669"/>
    <property type="project" value="InterPro"/>
</dbReference>
<dbReference type="InterPro" id="IPR000835">
    <property type="entry name" value="HTH_MarR-typ"/>
</dbReference>
<proteinExistence type="predicted"/>
<dbReference type="GO" id="GO:0006950">
    <property type="term" value="P:response to stress"/>
    <property type="evidence" value="ECO:0007669"/>
    <property type="project" value="TreeGrafter"/>
</dbReference>
<evidence type="ECO:0000313" key="3">
    <source>
        <dbReference type="Proteomes" id="UP000315369"/>
    </source>
</evidence>
<sequence>MDAARIWSLNHRLLMAVISSVASDITALGLETKELFVLAEVDAHPYPAELAASLCIPKPSVTLYVKRLEAAGFLRREIDTEDLRRHRLQLTPAGRKVMQQGTALLSEAFGEKLGRLSAAQQAELRALLEKMS</sequence>